<gene>
    <name evidence="2" type="ORF">GCM10007895_14760</name>
</gene>
<evidence type="ECO:0008006" key="4">
    <source>
        <dbReference type="Google" id="ProtNLM"/>
    </source>
</evidence>
<dbReference type="AlphaFoldDB" id="A0AA37RV20"/>
<name>A0AA37RV20_9GAMM</name>
<comment type="caution">
    <text evidence="2">The sequence shown here is derived from an EMBL/GenBank/DDBJ whole genome shotgun (WGS) entry which is preliminary data.</text>
</comment>
<sequence length="354" mass="40286">MKFLIPILLTSLALCATPVKAQQLSADEVYQGIQQTLESRLYQLPPRVQGHYGIRMWRLHGDPKYTQAALVDLFTVTEAQSFYACQANELSFVEATSNDMISKLGKGPRAKARKAALKPWPEFVFYTDALLRYASRIDEFGLTGPCHQLLIEVLKRYDFEPALTDPAMIKSWAAQLINYVYWAKQLGVRDYLDTYTKAFNAVYPNEQDEQLDKKQFRNKVYGLTHFVFAASGYYQKPVDAKEFAWILDYFEANIERIIKDGTDDIIAEVGVSFLLAGKEDHPVVSKTRNHIIGSFDEQAQFIPSISGRISYASGEHRNMLAMMLLGWTGELHPGPHLAKLKQTQKYLPKQVKSK</sequence>
<dbReference type="RefSeq" id="WP_095505386.1">
    <property type="nucleotide sequence ID" value="NZ_BSNC01000004.1"/>
</dbReference>
<keyword evidence="1" id="KW-0732">Signal</keyword>
<protein>
    <recommendedName>
        <fullName evidence="4">DUF3541 domain-containing protein</fullName>
    </recommendedName>
</protein>
<proteinExistence type="predicted"/>
<dbReference type="Pfam" id="PF12060">
    <property type="entry name" value="DUF3541"/>
    <property type="match status" value="1"/>
</dbReference>
<evidence type="ECO:0000313" key="3">
    <source>
        <dbReference type="Proteomes" id="UP001161422"/>
    </source>
</evidence>
<feature type="chain" id="PRO_5041448242" description="DUF3541 domain-containing protein" evidence="1">
    <location>
        <begin position="22"/>
        <end position="354"/>
    </location>
</feature>
<dbReference type="EMBL" id="BSNC01000004">
    <property type="protein sequence ID" value="GLP96170.1"/>
    <property type="molecule type" value="Genomic_DNA"/>
</dbReference>
<evidence type="ECO:0000313" key="2">
    <source>
        <dbReference type="EMBL" id="GLP96170.1"/>
    </source>
</evidence>
<reference evidence="2" key="2">
    <citation type="submission" date="2023-01" db="EMBL/GenBank/DDBJ databases">
        <title>Draft genome sequence of Paraferrimonas sedimenticola strain NBRC 101628.</title>
        <authorList>
            <person name="Sun Q."/>
            <person name="Mori K."/>
        </authorList>
    </citation>
    <scope>NUCLEOTIDE SEQUENCE</scope>
    <source>
        <strain evidence="2">NBRC 101628</strain>
    </source>
</reference>
<keyword evidence="3" id="KW-1185">Reference proteome</keyword>
<dbReference type="InterPro" id="IPR021928">
    <property type="entry name" value="DUF3541"/>
</dbReference>
<evidence type="ECO:0000256" key="1">
    <source>
        <dbReference type="SAM" id="SignalP"/>
    </source>
</evidence>
<dbReference type="Proteomes" id="UP001161422">
    <property type="component" value="Unassembled WGS sequence"/>
</dbReference>
<feature type="signal peptide" evidence="1">
    <location>
        <begin position="1"/>
        <end position="21"/>
    </location>
</feature>
<organism evidence="2 3">
    <name type="scientific">Paraferrimonas sedimenticola</name>
    <dbReference type="NCBI Taxonomy" id="375674"/>
    <lineage>
        <taxon>Bacteria</taxon>
        <taxon>Pseudomonadati</taxon>
        <taxon>Pseudomonadota</taxon>
        <taxon>Gammaproteobacteria</taxon>
        <taxon>Alteromonadales</taxon>
        <taxon>Ferrimonadaceae</taxon>
        <taxon>Paraferrimonas</taxon>
    </lineage>
</organism>
<accession>A0AA37RV20</accession>
<reference evidence="2" key="1">
    <citation type="journal article" date="2014" name="Int. J. Syst. Evol. Microbiol.">
        <title>Complete genome sequence of Corynebacterium casei LMG S-19264T (=DSM 44701T), isolated from a smear-ripened cheese.</title>
        <authorList>
            <consortium name="US DOE Joint Genome Institute (JGI-PGF)"/>
            <person name="Walter F."/>
            <person name="Albersmeier A."/>
            <person name="Kalinowski J."/>
            <person name="Ruckert C."/>
        </authorList>
    </citation>
    <scope>NUCLEOTIDE SEQUENCE</scope>
    <source>
        <strain evidence="2">NBRC 101628</strain>
    </source>
</reference>